<dbReference type="Proteomes" id="UP001175226">
    <property type="component" value="Unassembled WGS sequence"/>
</dbReference>
<gene>
    <name evidence="1" type="ORF">EV421DRAFT_1689504</name>
</gene>
<keyword evidence="2" id="KW-1185">Reference proteome</keyword>
<sequence length="53" mass="5993">LAIVVFYRLYLHPLSKFPGPKFAAVSSLYHFYYDVVAGGEMLSNLAELHKVYG</sequence>
<reference evidence="1" key="1">
    <citation type="submission" date="2023-06" db="EMBL/GenBank/DDBJ databases">
        <authorList>
            <consortium name="Lawrence Berkeley National Laboratory"/>
            <person name="Ahrendt S."/>
            <person name="Sahu N."/>
            <person name="Indic B."/>
            <person name="Wong-Bajracharya J."/>
            <person name="Merenyi Z."/>
            <person name="Ke H.-M."/>
            <person name="Monk M."/>
            <person name="Kocsube S."/>
            <person name="Drula E."/>
            <person name="Lipzen A."/>
            <person name="Balint B."/>
            <person name="Henrissat B."/>
            <person name="Andreopoulos B."/>
            <person name="Martin F.M."/>
            <person name="Harder C.B."/>
            <person name="Rigling D."/>
            <person name="Ford K.L."/>
            <person name="Foster G.D."/>
            <person name="Pangilinan J."/>
            <person name="Papanicolaou A."/>
            <person name="Barry K."/>
            <person name="LaButti K."/>
            <person name="Viragh M."/>
            <person name="Koriabine M."/>
            <person name="Yan M."/>
            <person name="Riley R."/>
            <person name="Champramary S."/>
            <person name="Plett K.L."/>
            <person name="Tsai I.J."/>
            <person name="Slot J."/>
            <person name="Sipos G."/>
            <person name="Plett J."/>
            <person name="Nagy L.G."/>
            <person name="Grigoriev I.V."/>
        </authorList>
    </citation>
    <scope>NUCLEOTIDE SEQUENCE</scope>
    <source>
        <strain evidence="1">FPL87.14</strain>
    </source>
</reference>
<dbReference type="AlphaFoldDB" id="A0AA39IYW6"/>
<feature type="non-terminal residue" evidence="1">
    <location>
        <position position="53"/>
    </location>
</feature>
<feature type="non-terminal residue" evidence="1">
    <location>
        <position position="1"/>
    </location>
</feature>
<comment type="caution">
    <text evidence="1">The sequence shown here is derived from an EMBL/GenBank/DDBJ whole genome shotgun (WGS) entry which is preliminary data.</text>
</comment>
<name>A0AA39IYW6_9AGAR</name>
<organism evidence="1 2">
    <name type="scientific">Armillaria borealis</name>
    <dbReference type="NCBI Taxonomy" id="47425"/>
    <lineage>
        <taxon>Eukaryota</taxon>
        <taxon>Fungi</taxon>
        <taxon>Dikarya</taxon>
        <taxon>Basidiomycota</taxon>
        <taxon>Agaricomycotina</taxon>
        <taxon>Agaricomycetes</taxon>
        <taxon>Agaricomycetidae</taxon>
        <taxon>Agaricales</taxon>
        <taxon>Marasmiineae</taxon>
        <taxon>Physalacriaceae</taxon>
        <taxon>Armillaria</taxon>
    </lineage>
</organism>
<dbReference type="EMBL" id="JAUEPT010000086">
    <property type="protein sequence ID" value="KAK0433045.1"/>
    <property type="molecule type" value="Genomic_DNA"/>
</dbReference>
<evidence type="ECO:0000313" key="1">
    <source>
        <dbReference type="EMBL" id="KAK0433045.1"/>
    </source>
</evidence>
<protein>
    <submittedName>
        <fullName evidence="1">Uncharacterized protein</fullName>
    </submittedName>
</protein>
<proteinExistence type="predicted"/>
<evidence type="ECO:0000313" key="2">
    <source>
        <dbReference type="Proteomes" id="UP001175226"/>
    </source>
</evidence>
<accession>A0AA39IYW6</accession>